<dbReference type="PANTHER" id="PTHR11560">
    <property type="entry name" value="39S RIBOSOMAL PROTEIN L10, MITOCHONDRIAL"/>
    <property type="match status" value="1"/>
</dbReference>
<evidence type="ECO:0000256" key="6">
    <source>
        <dbReference type="ARBA" id="ARBA00023274"/>
    </source>
</evidence>
<dbReference type="EMBL" id="CP097762">
    <property type="protein sequence ID" value="URJ25034.1"/>
    <property type="molecule type" value="Genomic_DNA"/>
</dbReference>
<evidence type="ECO:0000256" key="3">
    <source>
        <dbReference type="ARBA" id="ARBA00022730"/>
    </source>
</evidence>
<comment type="similarity">
    <text evidence="2 8">Belongs to the universal ribosomal protein uL10 family.</text>
</comment>
<sequence>MVLGFQKKKDIICNINKIAQQALSAVIASIEKISVNEISYLRKEARNLNVHVYVIRNTLIKKIIEHTSLECLKNTLFGQNIIAFSMKQPQDSVRIFVNFSKHHENFQIKGAAFEGKFIPASQISILYNLPNKQEAIYKLINAIHINSIGNLISILYLWSNKHNKHQIN</sequence>
<dbReference type="InterPro" id="IPR043141">
    <property type="entry name" value="Ribosomal_uL10-like_sf"/>
</dbReference>
<evidence type="ECO:0000256" key="1">
    <source>
        <dbReference type="ARBA" id="ARBA00002633"/>
    </source>
</evidence>
<dbReference type="Pfam" id="PF00466">
    <property type="entry name" value="Ribosomal_L10"/>
    <property type="match status" value="1"/>
</dbReference>
<evidence type="ECO:0000256" key="4">
    <source>
        <dbReference type="ARBA" id="ARBA00022884"/>
    </source>
</evidence>
<dbReference type="SUPFAM" id="SSF160369">
    <property type="entry name" value="Ribosomal protein L10-like"/>
    <property type="match status" value="1"/>
</dbReference>
<evidence type="ECO:0000313" key="9">
    <source>
        <dbReference type="EMBL" id="URJ25034.1"/>
    </source>
</evidence>
<dbReference type="NCBIfam" id="NF000955">
    <property type="entry name" value="PRK00099.1-1"/>
    <property type="match status" value="1"/>
</dbReference>
<keyword evidence="5 8" id="KW-0689">Ribosomal protein</keyword>
<evidence type="ECO:0000313" key="10">
    <source>
        <dbReference type="Proteomes" id="UP001056834"/>
    </source>
</evidence>
<dbReference type="GO" id="GO:0005840">
    <property type="term" value="C:ribosome"/>
    <property type="evidence" value="ECO:0007669"/>
    <property type="project" value="UniProtKB-KW"/>
</dbReference>
<evidence type="ECO:0000256" key="7">
    <source>
        <dbReference type="ARBA" id="ARBA00035202"/>
    </source>
</evidence>
<comment type="function">
    <text evidence="1 8">Forms part of the ribosomal stalk, playing a central role in the interaction of the ribosome with GTP-bound translation factors.</text>
</comment>
<dbReference type="CDD" id="cd05797">
    <property type="entry name" value="Ribosomal_L10"/>
    <property type="match status" value="1"/>
</dbReference>
<evidence type="ECO:0000256" key="5">
    <source>
        <dbReference type="ARBA" id="ARBA00022980"/>
    </source>
</evidence>
<dbReference type="Gene3D" id="3.30.70.1730">
    <property type="match status" value="1"/>
</dbReference>
<comment type="subunit">
    <text evidence="8">Part of the ribosomal stalk of the 50S ribosomal subunit. The N-terminus interacts with L11 and the large rRNA to form the base of the stalk. The C-terminus forms an elongated spine to which L12 dimers bind in a sequential fashion forming a multimeric L10(L12)X complex.</text>
</comment>
<keyword evidence="4 8" id="KW-0694">RNA-binding</keyword>
<keyword evidence="10" id="KW-1185">Reference proteome</keyword>
<dbReference type="RefSeq" id="WP_250223165.1">
    <property type="nucleotide sequence ID" value="NZ_CP097762.1"/>
</dbReference>
<dbReference type="InterPro" id="IPR022973">
    <property type="entry name" value="Ribosomal_uL10_bac"/>
</dbReference>
<protein>
    <recommendedName>
        <fullName evidence="7 8">Large ribosomal subunit protein uL10</fullName>
    </recommendedName>
</protein>
<dbReference type="Proteomes" id="UP001056834">
    <property type="component" value="Chromosome"/>
</dbReference>
<organism evidence="9 10">
    <name type="scientific">Candidatus Blochmannia ocreatus</name>
    <name type="common">nom. nud.</name>
    <dbReference type="NCBI Taxonomy" id="251538"/>
    <lineage>
        <taxon>Bacteria</taxon>
        <taxon>Pseudomonadati</taxon>
        <taxon>Pseudomonadota</taxon>
        <taxon>Gammaproteobacteria</taxon>
        <taxon>Enterobacterales</taxon>
        <taxon>Enterobacteriaceae</taxon>
        <taxon>ant endosymbionts</taxon>
        <taxon>Candidatus Blochmanniella</taxon>
    </lineage>
</organism>
<dbReference type="HAMAP" id="MF_00362">
    <property type="entry name" value="Ribosomal_uL10"/>
    <property type="match status" value="1"/>
</dbReference>
<accession>A0ABY4SSS8</accession>
<keyword evidence="6 8" id="KW-0687">Ribonucleoprotein</keyword>
<keyword evidence="3 8" id="KW-0699">rRNA-binding</keyword>
<dbReference type="InterPro" id="IPR047865">
    <property type="entry name" value="Ribosomal_uL10_bac_type"/>
</dbReference>
<evidence type="ECO:0000256" key="2">
    <source>
        <dbReference type="ARBA" id="ARBA00008889"/>
    </source>
</evidence>
<evidence type="ECO:0000256" key="8">
    <source>
        <dbReference type="HAMAP-Rule" id="MF_00362"/>
    </source>
</evidence>
<name>A0ABY4SSS8_9ENTR</name>
<gene>
    <name evidence="8 9" type="primary">rplJ</name>
    <name evidence="9" type="ORF">M9405_02730</name>
</gene>
<reference evidence="9" key="1">
    <citation type="submission" date="2022-05" db="EMBL/GenBank/DDBJ databases">
        <title>Impact of host demography and evolutionary history on endosymbiont molecular evolution: a test in carpenter ants (Genus Camponotus) and their Blochmannia endosymbionts.</title>
        <authorList>
            <person name="Manthey J.D."/>
            <person name="Giron J.C."/>
            <person name="Hruska J.P."/>
        </authorList>
    </citation>
    <scope>NUCLEOTIDE SEQUENCE</scope>
    <source>
        <strain evidence="9">C-006</strain>
    </source>
</reference>
<dbReference type="InterPro" id="IPR001790">
    <property type="entry name" value="Ribosomal_uL10"/>
</dbReference>
<proteinExistence type="inferred from homology"/>